<keyword evidence="3" id="KW-1185">Reference proteome</keyword>
<evidence type="ECO:0000313" key="3">
    <source>
        <dbReference type="Proteomes" id="UP001219933"/>
    </source>
</evidence>
<dbReference type="Proteomes" id="UP001219933">
    <property type="component" value="Chromosome 4"/>
</dbReference>
<organism evidence="2 3">
    <name type="scientific">Malassezia cuniculi</name>
    <dbReference type="NCBI Taxonomy" id="948313"/>
    <lineage>
        <taxon>Eukaryota</taxon>
        <taxon>Fungi</taxon>
        <taxon>Dikarya</taxon>
        <taxon>Basidiomycota</taxon>
        <taxon>Ustilaginomycotina</taxon>
        <taxon>Malasseziomycetes</taxon>
        <taxon>Malasseziales</taxon>
        <taxon>Malasseziaceae</taxon>
        <taxon>Malassezia</taxon>
    </lineage>
</organism>
<accession>A0AAF0F0J4</accession>
<sequence length="568" mass="63095">MRYFDAWKRGTPASSASTLQVRLDVPGGVTYAPDSLNQHNYTKRQFFVPKRIEDEKLHDFEAEIAAFYNRPVADNRNFVIDDEPTPAQQLAADVRSAANDEDMDDGEKDAGETKAKEPTKDSSGDEQENKETEQADDSGPMSDDKPIDSNADGDSNAKDTPADSNASDATTKDAQTDTQAPSSSKTDNAAHTSSTAAPSTYAPSIASVRTTQSQISNASATTVLSRANPDGLSRQVRSHLKESTFKYPASIGNAKFKNQVWNAPTEVQLRSVELLSGHPEGRDPGTQWETVSGYGTESDSQIISGNVELISKLFVPDSRPWHPLRLVRRSDPRQVLLLCAGTALNSNQAKAAELALNIAKDGKSPIDMSKRSLASYFGSTENTTLRGGLGVVICPTPDLCNACDLPISDKDKDRVELNFSRRLERPDYLHYTSRHRAALRSAVAALEYIRWEEEGFDKIVIATHHSWIVQGITRDIWEWRRNNWRLTRECALGGPGDDVPDRDLWELLDHVVRQYEEIDCNCRFWHIVKDANLDALRLAEIGALKNDQQPATVRWTRRATRVQERPTA</sequence>
<dbReference type="EMBL" id="CP119880">
    <property type="protein sequence ID" value="WFD36023.1"/>
    <property type="molecule type" value="Genomic_DNA"/>
</dbReference>
<feature type="compositionally biased region" description="Low complexity" evidence="1">
    <location>
        <begin position="189"/>
        <end position="201"/>
    </location>
</feature>
<dbReference type="InterPro" id="IPR012337">
    <property type="entry name" value="RNaseH-like_sf"/>
</dbReference>
<protein>
    <submittedName>
        <fullName evidence="2">Uncharacterized protein</fullName>
    </submittedName>
</protein>
<reference evidence="2" key="1">
    <citation type="submission" date="2023-03" db="EMBL/GenBank/DDBJ databases">
        <title>Mating type loci evolution in Malassezia.</title>
        <authorList>
            <person name="Coelho M.A."/>
        </authorList>
    </citation>
    <scope>NUCLEOTIDE SEQUENCE</scope>
    <source>
        <strain evidence="2">CBS 11721</strain>
    </source>
</reference>
<dbReference type="AlphaFoldDB" id="A0AAF0F0J4"/>
<evidence type="ECO:0000313" key="2">
    <source>
        <dbReference type="EMBL" id="WFD36023.1"/>
    </source>
</evidence>
<name>A0AAF0F0J4_9BASI</name>
<evidence type="ECO:0000256" key="1">
    <source>
        <dbReference type="SAM" id="MobiDB-lite"/>
    </source>
</evidence>
<dbReference type="GO" id="GO:0003676">
    <property type="term" value="F:nucleic acid binding"/>
    <property type="evidence" value="ECO:0007669"/>
    <property type="project" value="InterPro"/>
</dbReference>
<feature type="compositionally biased region" description="Basic and acidic residues" evidence="1">
    <location>
        <begin position="108"/>
        <end position="133"/>
    </location>
</feature>
<gene>
    <name evidence="2" type="ORF">MCUN1_002894</name>
</gene>
<proteinExistence type="predicted"/>
<dbReference type="SUPFAM" id="SSF53098">
    <property type="entry name" value="Ribonuclease H-like"/>
    <property type="match status" value="1"/>
</dbReference>
<dbReference type="InterPro" id="IPR036397">
    <property type="entry name" value="RNaseH_sf"/>
</dbReference>
<feature type="region of interest" description="Disordered" evidence="1">
    <location>
        <begin position="87"/>
        <end position="201"/>
    </location>
</feature>
<dbReference type="Gene3D" id="3.30.420.10">
    <property type="entry name" value="Ribonuclease H-like superfamily/Ribonuclease H"/>
    <property type="match status" value="1"/>
</dbReference>